<proteinExistence type="predicted"/>
<reference evidence="2" key="1">
    <citation type="submission" date="2019-10" db="EMBL/GenBank/DDBJ databases">
        <authorList>
            <person name="Zhang R."/>
            <person name="Pan Y."/>
            <person name="Wang J."/>
            <person name="Ma R."/>
            <person name="Yu S."/>
        </authorList>
    </citation>
    <scope>NUCLEOTIDE SEQUENCE</scope>
    <source>
        <strain evidence="2">LA-IB0</strain>
        <tissue evidence="2">Leaf</tissue>
    </source>
</reference>
<evidence type="ECO:0000313" key="2">
    <source>
        <dbReference type="EMBL" id="KAG8385472.1"/>
    </source>
</evidence>
<dbReference type="Proteomes" id="UP000826271">
    <property type="component" value="Unassembled WGS sequence"/>
</dbReference>
<name>A0AAV6XZH3_9LAMI</name>
<keyword evidence="3" id="KW-1185">Reference proteome</keyword>
<protein>
    <submittedName>
        <fullName evidence="2">Uncharacterized protein</fullName>
    </submittedName>
</protein>
<dbReference type="AlphaFoldDB" id="A0AAV6XZH3"/>
<organism evidence="2 3">
    <name type="scientific">Buddleja alternifolia</name>
    <dbReference type="NCBI Taxonomy" id="168488"/>
    <lineage>
        <taxon>Eukaryota</taxon>
        <taxon>Viridiplantae</taxon>
        <taxon>Streptophyta</taxon>
        <taxon>Embryophyta</taxon>
        <taxon>Tracheophyta</taxon>
        <taxon>Spermatophyta</taxon>
        <taxon>Magnoliopsida</taxon>
        <taxon>eudicotyledons</taxon>
        <taxon>Gunneridae</taxon>
        <taxon>Pentapetalae</taxon>
        <taxon>asterids</taxon>
        <taxon>lamiids</taxon>
        <taxon>Lamiales</taxon>
        <taxon>Scrophulariaceae</taxon>
        <taxon>Buddlejeae</taxon>
        <taxon>Buddleja</taxon>
    </lineage>
</organism>
<dbReference type="EMBL" id="WHWC01000003">
    <property type="protein sequence ID" value="KAG8385472.1"/>
    <property type="molecule type" value="Genomic_DNA"/>
</dbReference>
<gene>
    <name evidence="2" type="ORF">BUALT_Bualt03G0048800</name>
</gene>
<evidence type="ECO:0000256" key="1">
    <source>
        <dbReference type="SAM" id="MobiDB-lite"/>
    </source>
</evidence>
<evidence type="ECO:0000313" key="3">
    <source>
        <dbReference type="Proteomes" id="UP000826271"/>
    </source>
</evidence>
<accession>A0AAV6XZH3</accession>
<sequence length="105" mass="11664">MAVLSVCDYNGKENIPSSSSTNSIPALPSNKKRKLRMPLEDITNLVYPGTGGRMPSLQENAVVLHTSSLFLRTPSVRQPQKRFRRTDASSSFNTSTAATLRKHFR</sequence>
<feature type="region of interest" description="Disordered" evidence="1">
    <location>
        <begin position="78"/>
        <end position="105"/>
    </location>
</feature>
<feature type="compositionally biased region" description="Low complexity" evidence="1">
    <location>
        <begin position="14"/>
        <end position="25"/>
    </location>
</feature>
<feature type="compositionally biased region" description="Low complexity" evidence="1">
    <location>
        <begin position="88"/>
        <end position="99"/>
    </location>
</feature>
<comment type="caution">
    <text evidence="2">The sequence shown here is derived from an EMBL/GenBank/DDBJ whole genome shotgun (WGS) entry which is preliminary data.</text>
</comment>
<feature type="region of interest" description="Disordered" evidence="1">
    <location>
        <begin position="10"/>
        <end position="32"/>
    </location>
</feature>